<keyword evidence="4 6" id="KW-0238">DNA-binding</keyword>
<evidence type="ECO:0000313" key="8">
    <source>
        <dbReference type="EMBL" id="SDF42273.1"/>
    </source>
</evidence>
<dbReference type="CDD" id="cd00383">
    <property type="entry name" value="trans_reg_C"/>
    <property type="match status" value="1"/>
</dbReference>
<dbReference type="GO" id="GO:0000156">
    <property type="term" value="F:phosphorelay response regulator activity"/>
    <property type="evidence" value="ECO:0007669"/>
    <property type="project" value="TreeGrafter"/>
</dbReference>
<dbReference type="GO" id="GO:0006355">
    <property type="term" value="P:regulation of DNA-templated transcription"/>
    <property type="evidence" value="ECO:0007669"/>
    <property type="project" value="InterPro"/>
</dbReference>
<dbReference type="GO" id="GO:0032993">
    <property type="term" value="C:protein-DNA complex"/>
    <property type="evidence" value="ECO:0007669"/>
    <property type="project" value="TreeGrafter"/>
</dbReference>
<evidence type="ECO:0000256" key="5">
    <source>
        <dbReference type="ARBA" id="ARBA00023163"/>
    </source>
</evidence>
<dbReference type="RefSeq" id="WP_040383764.1">
    <property type="nucleotide sequence ID" value="NZ_FNAV01000020.1"/>
</dbReference>
<dbReference type="GO" id="GO:0005829">
    <property type="term" value="C:cytosol"/>
    <property type="evidence" value="ECO:0007669"/>
    <property type="project" value="TreeGrafter"/>
</dbReference>
<dbReference type="SUPFAM" id="SSF52172">
    <property type="entry name" value="CheY-like"/>
    <property type="match status" value="1"/>
</dbReference>
<dbReference type="Gene3D" id="1.10.10.10">
    <property type="entry name" value="Winged helix-like DNA-binding domain superfamily/Winged helix DNA-binding domain"/>
    <property type="match status" value="1"/>
</dbReference>
<evidence type="ECO:0000256" key="1">
    <source>
        <dbReference type="ARBA" id="ARBA00022553"/>
    </source>
</evidence>
<accession>A0A1G7KYJ2</accession>
<dbReference type="Pfam" id="PF00486">
    <property type="entry name" value="Trans_reg_C"/>
    <property type="match status" value="1"/>
</dbReference>
<dbReference type="OrthoDB" id="7873839at2"/>
<protein>
    <submittedName>
        <fullName evidence="8">Two-component system, cell cycle response regulator CtrA</fullName>
    </submittedName>
</protein>
<keyword evidence="2" id="KW-0902">Two-component regulatory system</keyword>
<dbReference type="GO" id="GO:0000976">
    <property type="term" value="F:transcription cis-regulatory region binding"/>
    <property type="evidence" value="ECO:0007669"/>
    <property type="project" value="TreeGrafter"/>
</dbReference>
<keyword evidence="5" id="KW-0804">Transcription</keyword>
<dbReference type="PANTHER" id="PTHR48111">
    <property type="entry name" value="REGULATOR OF RPOS"/>
    <property type="match status" value="1"/>
</dbReference>
<evidence type="ECO:0000256" key="6">
    <source>
        <dbReference type="PROSITE-ProRule" id="PRU01091"/>
    </source>
</evidence>
<evidence type="ECO:0000256" key="3">
    <source>
        <dbReference type="ARBA" id="ARBA00023015"/>
    </source>
</evidence>
<evidence type="ECO:0000313" key="9">
    <source>
        <dbReference type="Proteomes" id="UP000198994"/>
    </source>
</evidence>
<dbReference type="PANTHER" id="PTHR48111:SF22">
    <property type="entry name" value="REGULATOR OF RPOS"/>
    <property type="match status" value="1"/>
</dbReference>
<sequence length="236" mass="25893">MRYLIAETTWKMVSLSKAVSDTGTLLSRCEAGDEIEDFHSMKAHDLLVLDAGQLTRGASLSRLRELNPETPVCLIARKPSPEQIASWLLSGADTVIDDTASTAEMLARLAAVARRAHGVSQPKLECGPLVLDLDRRRVHVGAVTLSLSPKLYEILEFLALRSGRLASREGLLNHVYGFENEPAPRVFDVYMCNLRNHLVGVAGALRIETVRGSGYRLEVTERRRTARAPAAGRHAA</sequence>
<dbReference type="EMBL" id="FNAV01000020">
    <property type="protein sequence ID" value="SDF42273.1"/>
    <property type="molecule type" value="Genomic_DNA"/>
</dbReference>
<dbReference type="AlphaFoldDB" id="A0A1G7KYJ2"/>
<name>A0A1G7KYJ2_9RHOB</name>
<feature type="DNA-binding region" description="OmpR/PhoB-type" evidence="6">
    <location>
        <begin position="121"/>
        <end position="219"/>
    </location>
</feature>
<evidence type="ECO:0000256" key="4">
    <source>
        <dbReference type="ARBA" id="ARBA00023125"/>
    </source>
</evidence>
<dbReference type="STRING" id="282683.SAMN04488105_12068"/>
<organism evidence="8 9">
    <name type="scientific">Salipiger thiooxidans</name>
    <dbReference type="NCBI Taxonomy" id="282683"/>
    <lineage>
        <taxon>Bacteria</taxon>
        <taxon>Pseudomonadati</taxon>
        <taxon>Pseudomonadota</taxon>
        <taxon>Alphaproteobacteria</taxon>
        <taxon>Rhodobacterales</taxon>
        <taxon>Roseobacteraceae</taxon>
        <taxon>Salipiger</taxon>
    </lineage>
</organism>
<dbReference type="Proteomes" id="UP000198994">
    <property type="component" value="Unassembled WGS sequence"/>
</dbReference>
<gene>
    <name evidence="8" type="ORF">SAMN04488105_12068</name>
</gene>
<reference evidence="9" key="1">
    <citation type="submission" date="2016-10" db="EMBL/GenBank/DDBJ databases">
        <authorList>
            <person name="Varghese N."/>
            <person name="Submissions S."/>
        </authorList>
    </citation>
    <scope>NUCLEOTIDE SEQUENCE [LARGE SCALE GENOMIC DNA]</scope>
    <source>
        <strain evidence="9">DSM 10146</strain>
    </source>
</reference>
<dbReference type="InterPro" id="IPR039420">
    <property type="entry name" value="WalR-like"/>
</dbReference>
<dbReference type="InterPro" id="IPR016032">
    <property type="entry name" value="Sig_transdc_resp-reg_C-effctor"/>
</dbReference>
<dbReference type="InterPro" id="IPR011006">
    <property type="entry name" value="CheY-like_superfamily"/>
</dbReference>
<dbReference type="InterPro" id="IPR036388">
    <property type="entry name" value="WH-like_DNA-bd_sf"/>
</dbReference>
<dbReference type="SUPFAM" id="SSF46894">
    <property type="entry name" value="C-terminal effector domain of the bipartite response regulators"/>
    <property type="match status" value="1"/>
</dbReference>
<feature type="domain" description="OmpR/PhoB-type" evidence="7">
    <location>
        <begin position="121"/>
        <end position="219"/>
    </location>
</feature>
<proteinExistence type="predicted"/>
<evidence type="ECO:0000256" key="2">
    <source>
        <dbReference type="ARBA" id="ARBA00023012"/>
    </source>
</evidence>
<dbReference type="InterPro" id="IPR001867">
    <property type="entry name" value="OmpR/PhoB-type_DNA-bd"/>
</dbReference>
<dbReference type="PROSITE" id="PS51755">
    <property type="entry name" value="OMPR_PHOB"/>
    <property type="match status" value="1"/>
</dbReference>
<keyword evidence="9" id="KW-1185">Reference proteome</keyword>
<keyword evidence="1" id="KW-0597">Phosphoprotein</keyword>
<keyword evidence="3" id="KW-0805">Transcription regulation</keyword>
<dbReference type="SMART" id="SM00862">
    <property type="entry name" value="Trans_reg_C"/>
    <property type="match status" value="1"/>
</dbReference>
<evidence type="ECO:0000259" key="7">
    <source>
        <dbReference type="PROSITE" id="PS51755"/>
    </source>
</evidence>